<dbReference type="Gramene" id="TraesMAC5B03G02880890.1">
    <property type="protein sequence ID" value="TraesMAC5B03G02880890.1.CDS1"/>
    <property type="gene ID" value="TraesMAC5B03G02880890"/>
</dbReference>
<dbReference type="Proteomes" id="UP000019116">
    <property type="component" value="Chromosome 5B"/>
</dbReference>
<name>A0A3B6LL74_WHEAT</name>
<sequence>MEGDCSEISAPSPATEHDVPDELLELVFLRLPSSLHLVRAACTCKRWRRIIADGAFLGRFRSLRASPVVAGHYRVDERTHGSCPPVCNPVFSLSPSADTVDMLPQHFSLDFLPYCDGGSWDIADSRGGLVLLNQCTDAEDEEEPSLFHDLVVCEPLTRRSRVVPCPDRLEGCLCCGAFLLDGDGDETGERISLSNFRIIVALRLDGIARACSFSSGSEGFWTMARITADSHVRPESSLYFARNFTRYVYWRTVDAEIIVLDKDTKEFSRSLFPEDMRYFRLEVVGCAGGKVRIAHRGASHLKVFTQSEGRDEWVLEKSVQLQQLIREVQGEGELNVDMLEKIVSVAEGSVVFCTDNCVGLISIDLDTMECKRVHDENKYYGPEYVYQLTWPPTIRACLP</sequence>
<dbReference type="Gene3D" id="1.20.1280.50">
    <property type="match status" value="1"/>
</dbReference>
<evidence type="ECO:0000313" key="3">
    <source>
        <dbReference type="Proteomes" id="UP000019116"/>
    </source>
</evidence>
<keyword evidence="3" id="KW-1185">Reference proteome</keyword>
<dbReference type="EnsemblPlants" id="TraesCS5B02G181600.1">
    <property type="protein sequence ID" value="TraesCS5B02G181600.1.cds1"/>
    <property type="gene ID" value="TraesCS5B02G181600"/>
</dbReference>
<accession>A0A3B6LL74</accession>
<dbReference type="Gramene" id="TraesSYM7B03G04139720.1">
    <property type="protein sequence ID" value="TraesSYM7B03G04139720.1.CDS1"/>
    <property type="gene ID" value="TraesSYM7B03G04139720"/>
</dbReference>
<dbReference type="Pfam" id="PF12937">
    <property type="entry name" value="F-box-like"/>
    <property type="match status" value="1"/>
</dbReference>
<dbReference type="Gramene" id="TraesRN5B0100490200.1">
    <property type="protein sequence ID" value="TraesRN5B0100490200.1"/>
    <property type="gene ID" value="TraesRN5B0100490200"/>
</dbReference>
<dbReference type="Gramene" id="TraesCS5B02G181600.1">
    <property type="protein sequence ID" value="TraesCS5B02G181600.1.cds1"/>
    <property type="gene ID" value="TraesCS5B02G181600"/>
</dbReference>
<dbReference type="OrthoDB" id="659406at2759"/>
<dbReference type="PANTHER" id="PTHR33207">
    <property type="entry name" value="F-BOX DOMAIN CONTAINING PROTEIN-RELATED"/>
    <property type="match status" value="1"/>
</dbReference>
<dbReference type="Gramene" id="TraesLDM5B03G02883920.1">
    <property type="protein sequence ID" value="TraesLDM5B03G02883920.1.CDS1"/>
    <property type="gene ID" value="TraesLDM5B03G02883920"/>
</dbReference>
<dbReference type="Gramene" id="TraesWEE_scaffold_021563_01G000300.1">
    <property type="protein sequence ID" value="TraesWEE_scaffold_021563_01G000300.1"/>
    <property type="gene ID" value="TraesWEE_scaffold_021563_01G000300"/>
</dbReference>
<reference evidence="2" key="1">
    <citation type="submission" date="2018-08" db="EMBL/GenBank/DDBJ databases">
        <authorList>
            <person name="Rossello M."/>
        </authorList>
    </citation>
    <scope>NUCLEOTIDE SEQUENCE [LARGE SCALE GENOMIC DNA]</scope>
    <source>
        <strain evidence="2">cv. Chinese Spring</strain>
    </source>
</reference>
<dbReference type="Gramene" id="TraesCAD_scaffold_011533_01G000200.1">
    <property type="protein sequence ID" value="TraesCAD_scaffold_011533_01G000200.1"/>
    <property type="gene ID" value="TraesCAD_scaffold_011533_01G000200"/>
</dbReference>
<dbReference type="Gramene" id="TraesJUL5B03G02902650.1">
    <property type="protein sequence ID" value="TraesJUL5B03G02902650.1.CDS1"/>
    <property type="gene ID" value="TraesJUL5B03G02902650"/>
</dbReference>
<dbReference type="Gramene" id="TraesJAG5B03G02879490.1">
    <property type="protein sequence ID" value="TraesJAG5B03G02879490.1.CDS1"/>
    <property type="gene ID" value="TraesJAG5B03G02879490"/>
</dbReference>
<dbReference type="InterPro" id="IPR056594">
    <property type="entry name" value="AT5G49610-like_b-prop"/>
</dbReference>
<dbReference type="Gramene" id="TraesNOR5B03G02908140.1">
    <property type="protein sequence ID" value="TraesNOR5B03G02908140.1.CDS1"/>
    <property type="gene ID" value="TraesNOR5B03G02908140"/>
</dbReference>
<dbReference type="Gramene" id="TraesARI7B03G04201360.1">
    <property type="protein sequence ID" value="TraesARI7B03G04201360.1.CDS1"/>
    <property type="gene ID" value="TraesARI7B03G04201360"/>
</dbReference>
<dbReference type="Pfam" id="PF23635">
    <property type="entry name" value="Beta-prop_AT5G49610-like"/>
    <property type="match status" value="1"/>
</dbReference>
<dbReference type="Gramene" id="TraesPARA_EIv1.0_1676170.1">
    <property type="protein sequence ID" value="TraesPARA_EIv1.0_1676170.1.CDS1"/>
    <property type="gene ID" value="TraesPARA_EIv1.0_1676170"/>
</dbReference>
<dbReference type="AlphaFoldDB" id="A0A3B6LL74"/>
<dbReference type="Gramene" id="TraesLAC5B03G02834860.1">
    <property type="protein sequence ID" value="TraesLAC5B03G02834860.1.CDS1"/>
    <property type="gene ID" value="TraesLAC5B03G02834860"/>
</dbReference>
<dbReference type="InterPro" id="IPR036047">
    <property type="entry name" value="F-box-like_dom_sf"/>
</dbReference>
<dbReference type="InterPro" id="IPR001810">
    <property type="entry name" value="F-box_dom"/>
</dbReference>
<dbReference type="Gramene" id="TraesCLE_scaffold_036988_01G000300.1">
    <property type="protein sequence ID" value="TraesCLE_scaffold_036988_01G000300.1"/>
    <property type="gene ID" value="TraesCLE_scaffold_036988_01G000300"/>
</dbReference>
<dbReference type="Gramene" id="TraesSTA5B03G02873190.1">
    <property type="protein sequence ID" value="TraesSTA5B03G02873190.1.CDS1"/>
    <property type="gene ID" value="TraesSTA5B03G02873190"/>
</dbReference>
<evidence type="ECO:0000259" key="1">
    <source>
        <dbReference type="SMART" id="SM00256"/>
    </source>
</evidence>
<evidence type="ECO:0000313" key="2">
    <source>
        <dbReference type="EnsemblPlants" id="TraesCS5B02G181600.1.cds1"/>
    </source>
</evidence>
<reference evidence="2" key="2">
    <citation type="submission" date="2018-10" db="UniProtKB">
        <authorList>
            <consortium name="EnsemblPlants"/>
        </authorList>
    </citation>
    <scope>IDENTIFICATION</scope>
</reference>
<feature type="domain" description="F-box" evidence="1">
    <location>
        <begin position="19"/>
        <end position="60"/>
    </location>
</feature>
<dbReference type="Gramene" id="TraesROB_scaffold_048026_01G000300.1">
    <property type="protein sequence ID" value="TraesROB_scaffold_048026_01G000300.1"/>
    <property type="gene ID" value="TraesROB_scaffold_048026_01G000300"/>
</dbReference>
<dbReference type="Gramene" id="TraesCS5B03G0484000.1">
    <property type="protein sequence ID" value="TraesCS5B03G0484000.1.CDS1"/>
    <property type="gene ID" value="TraesCS5B03G0484000"/>
</dbReference>
<organism evidence="2">
    <name type="scientific">Triticum aestivum</name>
    <name type="common">Wheat</name>
    <dbReference type="NCBI Taxonomy" id="4565"/>
    <lineage>
        <taxon>Eukaryota</taxon>
        <taxon>Viridiplantae</taxon>
        <taxon>Streptophyta</taxon>
        <taxon>Embryophyta</taxon>
        <taxon>Tracheophyta</taxon>
        <taxon>Spermatophyta</taxon>
        <taxon>Magnoliopsida</taxon>
        <taxon>Liliopsida</taxon>
        <taxon>Poales</taxon>
        <taxon>Poaceae</taxon>
        <taxon>BOP clade</taxon>
        <taxon>Pooideae</taxon>
        <taxon>Triticodae</taxon>
        <taxon>Triticeae</taxon>
        <taxon>Triticinae</taxon>
        <taxon>Triticum</taxon>
    </lineage>
</organism>
<protein>
    <recommendedName>
        <fullName evidence="1">F-box domain-containing protein</fullName>
    </recommendedName>
</protein>
<dbReference type="SUPFAM" id="SSF81383">
    <property type="entry name" value="F-box domain"/>
    <property type="match status" value="1"/>
</dbReference>
<dbReference type="SMART" id="SM00256">
    <property type="entry name" value="FBOX"/>
    <property type="match status" value="1"/>
</dbReference>
<proteinExistence type="predicted"/>